<comment type="caution">
    <text evidence="8">The sequence shown here is derived from an EMBL/GenBank/DDBJ whole genome shotgun (WGS) entry which is preliminary data.</text>
</comment>
<keyword evidence="2" id="KW-1003">Cell membrane</keyword>
<evidence type="ECO:0000256" key="2">
    <source>
        <dbReference type="ARBA" id="ARBA00022475"/>
    </source>
</evidence>
<feature type="transmembrane region" description="Helical" evidence="7">
    <location>
        <begin position="38"/>
        <end position="63"/>
    </location>
</feature>
<dbReference type="EMBL" id="QOVF01000008">
    <property type="protein sequence ID" value="KAA0691303.1"/>
    <property type="molecule type" value="Genomic_DNA"/>
</dbReference>
<feature type="compositionally biased region" description="Polar residues" evidence="6">
    <location>
        <begin position="1"/>
        <end position="15"/>
    </location>
</feature>
<evidence type="ECO:0000256" key="1">
    <source>
        <dbReference type="ARBA" id="ARBA00004651"/>
    </source>
</evidence>
<feature type="transmembrane region" description="Helical" evidence="7">
    <location>
        <begin position="400"/>
        <end position="421"/>
    </location>
</feature>
<keyword evidence="9" id="KW-1185">Reference proteome</keyword>
<reference evidence="8 9" key="1">
    <citation type="submission" date="2018-07" db="EMBL/GenBank/DDBJ databases">
        <title>Pseudomonas laoshanensis sp. nov., isolated from soil.</title>
        <authorList>
            <person name="Sun J."/>
            <person name="Yu L."/>
            <person name="Wang M."/>
            <person name="Zhang C."/>
        </authorList>
    </citation>
    <scope>NUCLEOTIDE SEQUENCE [LARGE SCALE GENOMIC DNA]</scope>
    <source>
        <strain evidence="8 9">Y22</strain>
    </source>
</reference>
<dbReference type="AlphaFoldDB" id="A0A7V7GNU6"/>
<keyword evidence="5 7" id="KW-0472">Membrane</keyword>
<feature type="transmembrane region" description="Helical" evidence="7">
    <location>
        <begin position="143"/>
        <end position="161"/>
    </location>
</feature>
<evidence type="ECO:0000256" key="5">
    <source>
        <dbReference type="ARBA" id="ARBA00023136"/>
    </source>
</evidence>
<feature type="transmembrane region" description="Helical" evidence="7">
    <location>
        <begin position="109"/>
        <end position="131"/>
    </location>
</feature>
<feature type="region of interest" description="Disordered" evidence="6">
    <location>
        <begin position="1"/>
        <end position="24"/>
    </location>
</feature>
<name>A0A7V7GNU6_9GAMM</name>
<protein>
    <submittedName>
        <fullName evidence="8">Lipopolysaccharide biosynthesis protein</fullName>
    </submittedName>
</protein>
<evidence type="ECO:0000256" key="6">
    <source>
        <dbReference type="SAM" id="MobiDB-lite"/>
    </source>
</evidence>
<dbReference type="PANTHER" id="PTHR30250">
    <property type="entry name" value="PST FAMILY PREDICTED COLANIC ACID TRANSPORTER"/>
    <property type="match status" value="1"/>
</dbReference>
<feature type="transmembrane region" description="Helical" evidence="7">
    <location>
        <begin position="173"/>
        <end position="191"/>
    </location>
</feature>
<feature type="transmembrane region" description="Helical" evidence="7">
    <location>
        <begin position="197"/>
        <end position="224"/>
    </location>
</feature>
<proteinExistence type="predicted"/>
<comment type="subcellular location">
    <subcellularLocation>
        <location evidence="1">Cell membrane</location>
        <topology evidence="1">Multi-pass membrane protein</topology>
    </subcellularLocation>
</comment>
<sequence length="461" mass="49902">MPDPTTSASAVASQSGEDDHLRSSRVSMGIRELTKSKLLRNILTVVSGTAGAQMVAMAFMPIITRLYGPENYGVLGVFLGLVAMTVPVAALTYPVSIVLPSRDDEGRNLVKLSIILAIGVAALSAVQLHFFGGQLVALMGVEAITPFLMLLPLAMFCGAALETAQQWLIRKQRFKVTARVAVAHSIIHNIGRSTAGLIHASAAMLVITTALGPLLHAGMLFFGIRRDKAIGRKHPEDQPIEVSTILSVASRYSDFPVYRAPQMLINAVSQNLPTLVLAAYFGASAAGFFAICKQTLSMPTHLIGKSVADVYYPKLAKAIQAEQPITGMLLKAFVGLAAVGLVPFATVFFFGPWLFSFVFGSEWAMAGELARWLALSEYAVFISRPCTVAAPALRLQRRYLVIEVISTVLRVSSLFIGALWIQDALGTVIAFAMASIFIYTSLIFIVLYEARKWHKRLTPRS</sequence>
<feature type="transmembrane region" description="Helical" evidence="7">
    <location>
        <begin position="333"/>
        <end position="355"/>
    </location>
</feature>
<dbReference type="Pfam" id="PF13440">
    <property type="entry name" value="Polysacc_synt_3"/>
    <property type="match status" value="1"/>
</dbReference>
<evidence type="ECO:0000313" key="9">
    <source>
        <dbReference type="Proteomes" id="UP000463138"/>
    </source>
</evidence>
<organism evidence="8 9">
    <name type="scientific">Halopseudomonas laoshanensis</name>
    <dbReference type="NCBI Taxonomy" id="2268758"/>
    <lineage>
        <taxon>Bacteria</taxon>
        <taxon>Pseudomonadati</taxon>
        <taxon>Pseudomonadota</taxon>
        <taxon>Gammaproteobacteria</taxon>
        <taxon>Pseudomonadales</taxon>
        <taxon>Pseudomonadaceae</taxon>
        <taxon>Halopseudomonas</taxon>
    </lineage>
</organism>
<dbReference type="PANTHER" id="PTHR30250:SF28">
    <property type="entry name" value="POLYSACCHARIDE BIOSYNTHESIS PROTEIN"/>
    <property type="match status" value="1"/>
</dbReference>
<keyword evidence="4 7" id="KW-1133">Transmembrane helix</keyword>
<gene>
    <name evidence="8" type="ORF">DT594_17125</name>
</gene>
<dbReference type="GO" id="GO:0005886">
    <property type="term" value="C:plasma membrane"/>
    <property type="evidence" value="ECO:0007669"/>
    <property type="project" value="UniProtKB-SubCell"/>
</dbReference>
<accession>A0A7V7GNU6</accession>
<evidence type="ECO:0000256" key="4">
    <source>
        <dbReference type="ARBA" id="ARBA00022989"/>
    </source>
</evidence>
<dbReference type="Proteomes" id="UP000463138">
    <property type="component" value="Unassembled WGS sequence"/>
</dbReference>
<evidence type="ECO:0000256" key="7">
    <source>
        <dbReference type="SAM" id="Phobius"/>
    </source>
</evidence>
<dbReference type="OrthoDB" id="3831435at2"/>
<evidence type="ECO:0000313" key="8">
    <source>
        <dbReference type="EMBL" id="KAA0691303.1"/>
    </source>
</evidence>
<keyword evidence="3 7" id="KW-0812">Transmembrane</keyword>
<feature type="transmembrane region" description="Helical" evidence="7">
    <location>
        <begin position="427"/>
        <end position="448"/>
    </location>
</feature>
<dbReference type="InterPro" id="IPR050833">
    <property type="entry name" value="Poly_Biosynth_Transport"/>
</dbReference>
<evidence type="ECO:0000256" key="3">
    <source>
        <dbReference type="ARBA" id="ARBA00022692"/>
    </source>
</evidence>
<feature type="transmembrane region" description="Helical" evidence="7">
    <location>
        <begin position="75"/>
        <end position="97"/>
    </location>
</feature>